<sequence length="60" mass="6550">MAEYLVGVDFQPGDAPAPMTEWTPEEAPAHLAWYRLAPERGAAGRWSFAGVHVVRLTRGG</sequence>
<organism evidence="1 2">
    <name type="scientific">Terrabacter terrae</name>
    <dbReference type="NCBI Taxonomy" id="318434"/>
    <lineage>
        <taxon>Bacteria</taxon>
        <taxon>Bacillati</taxon>
        <taxon>Actinomycetota</taxon>
        <taxon>Actinomycetes</taxon>
        <taxon>Micrococcales</taxon>
        <taxon>Intrasporangiaceae</taxon>
        <taxon>Terrabacter</taxon>
    </lineage>
</organism>
<dbReference type="Proteomes" id="UP001501285">
    <property type="component" value="Unassembled WGS sequence"/>
</dbReference>
<keyword evidence="2" id="KW-1185">Reference proteome</keyword>
<name>A0ABN2TW13_9MICO</name>
<protein>
    <submittedName>
        <fullName evidence="1">Uncharacterized protein</fullName>
    </submittedName>
</protein>
<comment type="caution">
    <text evidence="1">The sequence shown here is derived from an EMBL/GenBank/DDBJ whole genome shotgun (WGS) entry which is preliminary data.</text>
</comment>
<dbReference type="EMBL" id="BAAANB010000001">
    <property type="protein sequence ID" value="GAA2021819.1"/>
    <property type="molecule type" value="Genomic_DNA"/>
</dbReference>
<evidence type="ECO:0000313" key="1">
    <source>
        <dbReference type="EMBL" id="GAA2021819.1"/>
    </source>
</evidence>
<proteinExistence type="predicted"/>
<gene>
    <name evidence="1" type="ORF">GCM10009740_08230</name>
</gene>
<reference evidence="1 2" key="1">
    <citation type="journal article" date="2019" name="Int. J. Syst. Evol. Microbiol.">
        <title>The Global Catalogue of Microorganisms (GCM) 10K type strain sequencing project: providing services to taxonomists for standard genome sequencing and annotation.</title>
        <authorList>
            <consortium name="The Broad Institute Genomics Platform"/>
            <consortium name="The Broad Institute Genome Sequencing Center for Infectious Disease"/>
            <person name="Wu L."/>
            <person name="Ma J."/>
        </authorList>
    </citation>
    <scope>NUCLEOTIDE SEQUENCE [LARGE SCALE GENOMIC DNA]</scope>
    <source>
        <strain evidence="1 2">JCM 14283</strain>
    </source>
</reference>
<accession>A0ABN2TW13</accession>
<evidence type="ECO:0000313" key="2">
    <source>
        <dbReference type="Proteomes" id="UP001501285"/>
    </source>
</evidence>